<dbReference type="GO" id="GO:0005829">
    <property type="term" value="C:cytosol"/>
    <property type="evidence" value="ECO:0007669"/>
    <property type="project" value="TreeGrafter"/>
</dbReference>
<evidence type="ECO:0000259" key="1">
    <source>
        <dbReference type="Pfam" id="PF02897"/>
    </source>
</evidence>
<dbReference type="OrthoDB" id="248387at2759"/>
<dbReference type="Gene3D" id="2.130.10.120">
    <property type="entry name" value="Prolyl oligopeptidase, N-terminal domain"/>
    <property type="match status" value="1"/>
</dbReference>
<evidence type="ECO:0000313" key="3">
    <source>
        <dbReference type="Proteomes" id="UP000594262"/>
    </source>
</evidence>
<dbReference type="InterPro" id="IPR023302">
    <property type="entry name" value="Pept_S9A_N"/>
</dbReference>
<keyword evidence="3" id="KW-1185">Reference proteome</keyword>
<dbReference type="GO" id="GO:0070012">
    <property type="term" value="F:oligopeptidase activity"/>
    <property type="evidence" value="ECO:0007669"/>
    <property type="project" value="TreeGrafter"/>
</dbReference>
<dbReference type="SUPFAM" id="SSF50993">
    <property type="entry name" value="Peptidase/esterase 'gauge' domain"/>
    <property type="match status" value="1"/>
</dbReference>
<feature type="domain" description="Peptidase S9A N-terminal" evidence="1">
    <location>
        <begin position="7"/>
        <end position="323"/>
    </location>
</feature>
<dbReference type="PANTHER" id="PTHR42881:SF2">
    <property type="entry name" value="PROLYL ENDOPEPTIDASE"/>
    <property type="match status" value="1"/>
</dbReference>
<dbReference type="AlphaFoldDB" id="A0A7M5VBY7"/>
<dbReference type="InterPro" id="IPR051167">
    <property type="entry name" value="Prolyl_oligopep/macrocyclase"/>
</dbReference>
<dbReference type="FunFam" id="2.130.10.120:FF:000001">
    <property type="entry name" value="Prolyl endopeptidase"/>
    <property type="match status" value="1"/>
</dbReference>
<dbReference type="Proteomes" id="UP000594262">
    <property type="component" value="Unplaced"/>
</dbReference>
<name>A0A7M5VBY7_9CNID</name>
<sequence>MTKLTYPEVRRDNEAIDDFHGNKIPNPYLWLEDPDSSETKDFVEKQNELTKSVLETCETRDKFNKRMTKLYDYPKHGCPFRRGNRYFYYHNTGLQNQSPLYVQEKLGGDSKVFLDANAMDLKGLIAISRVSFSEDGELCAYSISKKGSDWNTIKFMKVGDQQELPDVLENVKFSCITWTHDHKGVFYNKYDKDESKQDGTEVNSNLNQKLYYHKLGTEQKEDILVAEAPDHPKWMIHAEISDEGRYVILTASEGCDPVNRLYICDLQKLDYQITGLLPYEKIVDNFDASYEFIANDENIFTFQTNLNAPRYRLIRIDINKPQQV</sequence>
<dbReference type="Pfam" id="PF02897">
    <property type="entry name" value="Peptidase_S9_N"/>
    <property type="match status" value="1"/>
</dbReference>
<reference evidence="2" key="1">
    <citation type="submission" date="2021-01" db="UniProtKB">
        <authorList>
            <consortium name="EnsemblMetazoa"/>
        </authorList>
    </citation>
    <scope>IDENTIFICATION</scope>
</reference>
<organism evidence="2 3">
    <name type="scientific">Clytia hemisphaerica</name>
    <dbReference type="NCBI Taxonomy" id="252671"/>
    <lineage>
        <taxon>Eukaryota</taxon>
        <taxon>Metazoa</taxon>
        <taxon>Cnidaria</taxon>
        <taxon>Hydrozoa</taxon>
        <taxon>Hydroidolina</taxon>
        <taxon>Leptothecata</taxon>
        <taxon>Obeliida</taxon>
        <taxon>Clytiidae</taxon>
        <taxon>Clytia</taxon>
    </lineage>
</organism>
<protein>
    <recommendedName>
        <fullName evidence="1">Peptidase S9A N-terminal domain-containing protein</fullName>
    </recommendedName>
</protein>
<dbReference type="PANTHER" id="PTHR42881">
    <property type="entry name" value="PROLYL ENDOPEPTIDASE"/>
    <property type="match status" value="1"/>
</dbReference>
<accession>A0A7M5VBY7</accession>
<proteinExistence type="predicted"/>
<dbReference type="GO" id="GO:0004252">
    <property type="term" value="F:serine-type endopeptidase activity"/>
    <property type="evidence" value="ECO:0007669"/>
    <property type="project" value="InterPro"/>
</dbReference>
<dbReference type="EnsemblMetazoa" id="CLYHEMT011289.1">
    <property type="protein sequence ID" value="CLYHEMP011289.1"/>
    <property type="gene ID" value="CLYHEMG011289"/>
</dbReference>
<evidence type="ECO:0000313" key="2">
    <source>
        <dbReference type="EnsemblMetazoa" id="CLYHEMP011289.1"/>
    </source>
</evidence>